<evidence type="ECO:0000313" key="2">
    <source>
        <dbReference type="Proteomes" id="UP001267710"/>
    </source>
</evidence>
<sequence>MAPAVCAVSSMATRALMAELLQQWTAHRTPPATLESLGGVEALKRVRAGAAFDVVILAADAIAALGDEGRLAPPGAVPLAKSSVAMAVRKGAALPSARTEAELRGAVLAAASIGYSTGPSGVALQQLFQKWGIADAVRAKVVQAPPGTPVGSLIADGTVELGFQQYSELMHVAGIQVLRDLPPGTQVTTVFSGAITRESARRDDAARLLEFLSSAETAATKRRHGMAPV</sequence>
<dbReference type="Gene3D" id="3.40.190.10">
    <property type="entry name" value="Periplasmic binding protein-like II"/>
    <property type="match status" value="2"/>
</dbReference>
<dbReference type="PANTHER" id="PTHR30632">
    <property type="entry name" value="MOLYBDATE-BINDING PERIPLASMIC PROTEIN"/>
    <property type="match status" value="1"/>
</dbReference>
<name>A0ABU1I8D1_9BURK</name>
<dbReference type="PANTHER" id="PTHR30632:SF11">
    <property type="entry name" value="BLR4797 PROTEIN"/>
    <property type="match status" value="1"/>
</dbReference>
<organism evidence="1 2">
    <name type="scientific">Paracidovorax wautersii</name>
    <dbReference type="NCBI Taxonomy" id="1177982"/>
    <lineage>
        <taxon>Bacteria</taxon>
        <taxon>Pseudomonadati</taxon>
        <taxon>Pseudomonadota</taxon>
        <taxon>Betaproteobacteria</taxon>
        <taxon>Burkholderiales</taxon>
        <taxon>Comamonadaceae</taxon>
        <taxon>Paracidovorax</taxon>
    </lineage>
</organism>
<dbReference type="Pfam" id="PF13531">
    <property type="entry name" value="SBP_bac_11"/>
    <property type="match status" value="1"/>
</dbReference>
<dbReference type="Proteomes" id="UP001267710">
    <property type="component" value="Unassembled WGS sequence"/>
</dbReference>
<comment type="caution">
    <text evidence="1">The sequence shown here is derived from an EMBL/GenBank/DDBJ whole genome shotgun (WGS) entry which is preliminary data.</text>
</comment>
<dbReference type="SUPFAM" id="SSF53850">
    <property type="entry name" value="Periplasmic binding protein-like II"/>
    <property type="match status" value="1"/>
</dbReference>
<dbReference type="RefSeq" id="WP_309826999.1">
    <property type="nucleotide sequence ID" value="NZ_JAVIZX010000001.1"/>
</dbReference>
<dbReference type="InterPro" id="IPR050682">
    <property type="entry name" value="ModA/WtpA"/>
</dbReference>
<protein>
    <submittedName>
        <fullName evidence="1">Molybdate transport system substrate-binding protein</fullName>
    </submittedName>
</protein>
<gene>
    <name evidence="1" type="ORF">QE399_001166</name>
</gene>
<reference evidence="1 2" key="1">
    <citation type="submission" date="2023-08" db="EMBL/GenBank/DDBJ databases">
        <title>Functional and genomic diversity of the sorghum phyllosphere microbiome.</title>
        <authorList>
            <person name="Shade A."/>
        </authorList>
    </citation>
    <scope>NUCLEOTIDE SEQUENCE [LARGE SCALE GENOMIC DNA]</scope>
    <source>
        <strain evidence="1 2">SORGH_AS_0335</strain>
    </source>
</reference>
<proteinExistence type="predicted"/>
<evidence type="ECO:0000313" key="1">
    <source>
        <dbReference type="EMBL" id="MDR6213477.1"/>
    </source>
</evidence>
<dbReference type="EMBL" id="JAVIZX010000001">
    <property type="protein sequence ID" value="MDR6213477.1"/>
    <property type="molecule type" value="Genomic_DNA"/>
</dbReference>
<keyword evidence="2" id="KW-1185">Reference proteome</keyword>
<accession>A0ABU1I8D1</accession>